<dbReference type="InterPro" id="IPR011989">
    <property type="entry name" value="ARM-like"/>
</dbReference>
<evidence type="ECO:0000313" key="2">
    <source>
        <dbReference type="Proteomes" id="UP000199400"/>
    </source>
</evidence>
<dbReference type="Proteomes" id="UP000199400">
    <property type="component" value="Unassembled WGS sequence"/>
</dbReference>
<keyword evidence="2" id="KW-1185">Reference proteome</keyword>
<dbReference type="InterPro" id="IPR016024">
    <property type="entry name" value="ARM-type_fold"/>
</dbReference>
<dbReference type="SUPFAM" id="SSF48371">
    <property type="entry name" value="ARM repeat"/>
    <property type="match status" value="1"/>
</dbReference>
<proteinExistence type="predicted"/>
<dbReference type="Gene3D" id="1.25.10.10">
    <property type="entry name" value="Leucine-rich Repeat Variant"/>
    <property type="match status" value="1"/>
</dbReference>
<organism evidence="1 2">
    <name type="scientific">Nannocystis exedens</name>
    <dbReference type="NCBI Taxonomy" id="54"/>
    <lineage>
        <taxon>Bacteria</taxon>
        <taxon>Pseudomonadati</taxon>
        <taxon>Myxococcota</taxon>
        <taxon>Polyangia</taxon>
        <taxon>Nannocystales</taxon>
        <taxon>Nannocystaceae</taxon>
        <taxon>Nannocystis</taxon>
    </lineage>
</organism>
<dbReference type="RefSeq" id="WP_170135769.1">
    <property type="nucleotide sequence ID" value="NZ_FOMX01000010.1"/>
</dbReference>
<dbReference type="AlphaFoldDB" id="A0A1I1YNH5"/>
<reference evidence="2" key="1">
    <citation type="submission" date="2016-10" db="EMBL/GenBank/DDBJ databases">
        <authorList>
            <person name="Varghese N."/>
            <person name="Submissions S."/>
        </authorList>
    </citation>
    <scope>NUCLEOTIDE SEQUENCE [LARGE SCALE GENOMIC DNA]</scope>
    <source>
        <strain evidence="2">ATCC 25963</strain>
    </source>
</reference>
<protein>
    <submittedName>
        <fullName evidence="1">HEAT repeat-containing protein</fullName>
    </submittedName>
</protein>
<dbReference type="EMBL" id="FOMX01000010">
    <property type="protein sequence ID" value="SFE21071.1"/>
    <property type="molecule type" value="Genomic_DNA"/>
</dbReference>
<dbReference type="Pfam" id="PF13646">
    <property type="entry name" value="HEAT_2"/>
    <property type="match status" value="1"/>
</dbReference>
<accession>A0A1I1YNH5</accession>
<name>A0A1I1YNH5_9BACT</name>
<evidence type="ECO:0000313" key="1">
    <source>
        <dbReference type="EMBL" id="SFE21071.1"/>
    </source>
</evidence>
<sequence>MPARELPAPSPDDLRRHESAIAGLRALPADAKSRVQHRLQALEHLWRDIPPTRSLRRCELPRRAVVPSAEDVACVARFAGHPSPEVRRWVFQALRHATPHRERLAPVVRAGLVDPSPVVQIHAASAAHRLGLGESIAAALVAALADPVWTVRWYAAAALATTGRREQAAAAFAAAFPERRAARASEFDVHAERWRRLAAAFDPPPPAIAARL</sequence>
<gene>
    <name evidence="1" type="ORF">SAMN02745121_03416</name>
</gene>